<sequence>MEEGTAMTVLGPDRERQRRQEQVQALHAQASHRVDRDQLAQQPVQPERPGQAQRDPRRRAGIDGQPCHAHCRHRHRHPLQAAQAFLQYQPAQQHVHQRIDEVAQAGLDHMPGIDRPDVQAPVEGDGQARYQQDRQRA</sequence>
<protein>
    <submittedName>
        <fullName evidence="2">Uncharacterized protein</fullName>
    </submittedName>
</protein>
<reference evidence="2 3" key="1">
    <citation type="journal article" date="2020" name="Microb. Genom.">
        <title>Genetic diversity of clinical and environmental Mucorales isolates obtained from an investigation of mucormycosis cases among solid organ transplant recipients.</title>
        <authorList>
            <person name="Nguyen M.H."/>
            <person name="Kaul D."/>
            <person name="Muto C."/>
            <person name="Cheng S.J."/>
            <person name="Richter R.A."/>
            <person name="Bruno V.M."/>
            <person name="Liu G."/>
            <person name="Beyhan S."/>
            <person name="Sundermann A.J."/>
            <person name="Mounaud S."/>
            <person name="Pasculle A.W."/>
            <person name="Nierman W.C."/>
            <person name="Driscoll E."/>
            <person name="Cumbie R."/>
            <person name="Clancy C.J."/>
            <person name="Dupont C.L."/>
        </authorList>
    </citation>
    <scope>NUCLEOTIDE SEQUENCE [LARGE SCALE GENOMIC DNA]</scope>
    <source>
        <strain evidence="2 3">GL24</strain>
    </source>
</reference>
<proteinExistence type="predicted"/>
<dbReference type="EMBL" id="JAANIU010008671">
    <property type="protein sequence ID" value="KAG1534558.1"/>
    <property type="molecule type" value="Genomic_DNA"/>
</dbReference>
<dbReference type="AlphaFoldDB" id="A0A9P6XYA1"/>
<feature type="compositionally biased region" description="Basic and acidic residues" evidence="1">
    <location>
        <begin position="12"/>
        <end position="21"/>
    </location>
</feature>
<name>A0A9P6XYA1_9FUNG</name>
<gene>
    <name evidence="2" type="ORF">G6F50_015530</name>
</gene>
<evidence type="ECO:0000256" key="1">
    <source>
        <dbReference type="SAM" id="MobiDB-lite"/>
    </source>
</evidence>
<evidence type="ECO:0000313" key="3">
    <source>
        <dbReference type="Proteomes" id="UP000740926"/>
    </source>
</evidence>
<organism evidence="2 3">
    <name type="scientific">Rhizopus delemar</name>
    <dbReference type="NCBI Taxonomy" id="936053"/>
    <lineage>
        <taxon>Eukaryota</taxon>
        <taxon>Fungi</taxon>
        <taxon>Fungi incertae sedis</taxon>
        <taxon>Mucoromycota</taxon>
        <taxon>Mucoromycotina</taxon>
        <taxon>Mucoromycetes</taxon>
        <taxon>Mucorales</taxon>
        <taxon>Mucorineae</taxon>
        <taxon>Rhizopodaceae</taxon>
        <taxon>Rhizopus</taxon>
    </lineage>
</organism>
<feature type="region of interest" description="Disordered" evidence="1">
    <location>
        <begin position="108"/>
        <end position="137"/>
    </location>
</feature>
<evidence type="ECO:0000313" key="2">
    <source>
        <dbReference type="EMBL" id="KAG1534558.1"/>
    </source>
</evidence>
<feature type="region of interest" description="Disordered" evidence="1">
    <location>
        <begin position="1"/>
        <end position="75"/>
    </location>
</feature>
<accession>A0A9P6XYA1</accession>
<comment type="caution">
    <text evidence="2">The sequence shown here is derived from an EMBL/GenBank/DDBJ whole genome shotgun (WGS) entry which is preliminary data.</text>
</comment>
<dbReference type="Proteomes" id="UP000740926">
    <property type="component" value="Unassembled WGS sequence"/>
</dbReference>
<keyword evidence="3" id="KW-1185">Reference proteome</keyword>